<accession>A0A9W6YEQ6</accession>
<gene>
    <name evidence="1" type="ORF">Plil01_001822600</name>
</gene>
<comment type="caution">
    <text evidence="1">The sequence shown here is derived from an EMBL/GenBank/DDBJ whole genome shotgun (WGS) entry which is preliminary data.</text>
</comment>
<evidence type="ECO:0000313" key="2">
    <source>
        <dbReference type="Proteomes" id="UP001165083"/>
    </source>
</evidence>
<keyword evidence="2" id="KW-1185">Reference proteome</keyword>
<proteinExistence type="predicted"/>
<dbReference type="Proteomes" id="UP001165083">
    <property type="component" value="Unassembled WGS sequence"/>
</dbReference>
<evidence type="ECO:0000313" key="1">
    <source>
        <dbReference type="EMBL" id="GMF65588.1"/>
    </source>
</evidence>
<dbReference type="EMBL" id="BSXW01012484">
    <property type="protein sequence ID" value="GMF65588.1"/>
    <property type="molecule type" value="Genomic_DNA"/>
</dbReference>
<sequence>MQPDHVPLDAVNPNTAIARSVDLMTAMANVGSDKNCESGTLTISRHMPSKRIAIREIKPAASGPDHSWP</sequence>
<reference evidence="1" key="1">
    <citation type="submission" date="2023-04" db="EMBL/GenBank/DDBJ databases">
        <title>Phytophthora lilii NBRC 32176.</title>
        <authorList>
            <person name="Ichikawa N."/>
            <person name="Sato H."/>
            <person name="Tonouchi N."/>
        </authorList>
    </citation>
    <scope>NUCLEOTIDE SEQUENCE</scope>
    <source>
        <strain evidence="1">NBRC 32176</strain>
    </source>
</reference>
<organism evidence="1 2">
    <name type="scientific">Phytophthora lilii</name>
    <dbReference type="NCBI Taxonomy" id="2077276"/>
    <lineage>
        <taxon>Eukaryota</taxon>
        <taxon>Sar</taxon>
        <taxon>Stramenopiles</taxon>
        <taxon>Oomycota</taxon>
        <taxon>Peronosporomycetes</taxon>
        <taxon>Peronosporales</taxon>
        <taxon>Peronosporaceae</taxon>
        <taxon>Phytophthora</taxon>
    </lineage>
</organism>
<name>A0A9W6YEQ6_9STRA</name>
<dbReference type="AlphaFoldDB" id="A0A9W6YEQ6"/>
<protein>
    <submittedName>
        <fullName evidence="1">Unnamed protein product</fullName>
    </submittedName>
</protein>